<sequence>MTKRVAVAGSSGLIGGALRRHLEGRGDSVLRLVRRPAAAADEVRWDPSAGHLPVEALDGVDAVVNLAGVGIGDQRWTDAHKVAIERSRVDSTLTIAKALAETKQRSGRSIRLVNASAVGIYGDRGEEVLTEGSASGTDFLARLVVRWEAATEPAADAGVSVALVRTGLVMAPHGGAFGPLLLLTKLGLGGPLGSGRQWWPWITLVDEVRAITHLVDHPELTGPFNAAGPEPHRQRDIAAALARSLHRPALVPAPRLALRVVVGEFADRILDSQRVEPRRLLESGFGFEHPTLEAAVRWASAS</sequence>
<dbReference type="Proteomes" id="UP000019494">
    <property type="component" value="Unassembled WGS sequence"/>
</dbReference>
<dbReference type="PANTHER" id="PTHR11092:SF0">
    <property type="entry name" value="EPIMERASE FAMILY PROTEIN SDR39U1"/>
    <property type="match status" value="1"/>
</dbReference>
<evidence type="ECO:0000259" key="3">
    <source>
        <dbReference type="Pfam" id="PF08338"/>
    </source>
</evidence>
<evidence type="ECO:0000313" key="4">
    <source>
        <dbReference type="EMBL" id="EWT04459.1"/>
    </source>
</evidence>
<dbReference type="Pfam" id="PF08338">
    <property type="entry name" value="DUF1731"/>
    <property type="match status" value="1"/>
</dbReference>
<dbReference type="OrthoDB" id="9801773at2"/>
<comment type="caution">
    <text evidence="4">The sequence shown here is derived from an EMBL/GenBank/DDBJ whole genome shotgun (WGS) entry which is preliminary data.</text>
</comment>
<dbReference type="PANTHER" id="PTHR11092">
    <property type="entry name" value="SUGAR NUCLEOTIDE EPIMERASE RELATED"/>
    <property type="match status" value="1"/>
</dbReference>
<gene>
    <name evidence="4" type="ORF">N864_13105</name>
</gene>
<evidence type="ECO:0000313" key="5">
    <source>
        <dbReference type="Proteomes" id="UP000019494"/>
    </source>
</evidence>
<accession>W9GKP5</accession>
<dbReference type="InterPro" id="IPR010099">
    <property type="entry name" value="SDR39U1"/>
</dbReference>
<dbReference type="InterPro" id="IPR036291">
    <property type="entry name" value="NAD(P)-bd_dom_sf"/>
</dbReference>
<feature type="domain" description="DUF1731" evidence="3">
    <location>
        <begin position="253"/>
        <end position="298"/>
    </location>
</feature>
<reference evidence="5" key="1">
    <citation type="submission" date="2013-08" db="EMBL/GenBank/DDBJ databases">
        <title>Intrasporangium oryzae NRRL B-24470.</title>
        <authorList>
            <person name="Liu H."/>
            <person name="Wang G."/>
        </authorList>
    </citation>
    <scope>NUCLEOTIDE SEQUENCE [LARGE SCALE GENOMIC DNA]</scope>
    <source>
        <strain evidence="5">Q5-1</strain>
    </source>
</reference>
<dbReference type="InterPro" id="IPR001509">
    <property type="entry name" value="Epimerase_deHydtase"/>
</dbReference>
<protein>
    <submittedName>
        <fullName evidence="4">Epimerase</fullName>
    </submittedName>
</protein>
<feature type="domain" description="NAD-dependent epimerase/dehydratase" evidence="2">
    <location>
        <begin position="5"/>
        <end position="220"/>
    </location>
</feature>
<keyword evidence="5" id="KW-1185">Reference proteome</keyword>
<dbReference type="PATRIC" id="fig|584657.3.peg.3666"/>
<dbReference type="Gene3D" id="3.40.50.720">
    <property type="entry name" value="NAD(P)-binding Rossmann-like Domain"/>
    <property type="match status" value="1"/>
</dbReference>
<evidence type="ECO:0000256" key="1">
    <source>
        <dbReference type="ARBA" id="ARBA00009353"/>
    </source>
</evidence>
<dbReference type="NCBIfam" id="TIGR01777">
    <property type="entry name" value="yfcH"/>
    <property type="match status" value="1"/>
</dbReference>
<name>W9GKP5_9MICO</name>
<proteinExistence type="inferred from homology"/>
<dbReference type="RefSeq" id="WP_034720644.1">
    <property type="nucleotide sequence ID" value="NZ_AWQS01000241.1"/>
</dbReference>
<dbReference type="Pfam" id="PF01370">
    <property type="entry name" value="Epimerase"/>
    <property type="match status" value="1"/>
</dbReference>
<dbReference type="AlphaFoldDB" id="W9GKP5"/>
<organism evidence="4 5">
    <name type="scientific">Intrasporangium chromatireducens Q5-1</name>
    <dbReference type="NCBI Taxonomy" id="584657"/>
    <lineage>
        <taxon>Bacteria</taxon>
        <taxon>Bacillati</taxon>
        <taxon>Actinomycetota</taxon>
        <taxon>Actinomycetes</taxon>
        <taxon>Micrococcales</taxon>
        <taxon>Intrasporangiaceae</taxon>
        <taxon>Intrasporangium</taxon>
    </lineage>
</organism>
<dbReference type="SUPFAM" id="SSF51735">
    <property type="entry name" value="NAD(P)-binding Rossmann-fold domains"/>
    <property type="match status" value="1"/>
</dbReference>
<evidence type="ECO:0000259" key="2">
    <source>
        <dbReference type="Pfam" id="PF01370"/>
    </source>
</evidence>
<dbReference type="InterPro" id="IPR013549">
    <property type="entry name" value="DUF1731"/>
</dbReference>
<comment type="similarity">
    <text evidence="1">Belongs to the NAD(P)-dependent epimerase/dehydratase family. SDR39U1 subfamily.</text>
</comment>
<dbReference type="EMBL" id="AWQS01000241">
    <property type="protein sequence ID" value="EWT04459.1"/>
    <property type="molecule type" value="Genomic_DNA"/>
</dbReference>